<dbReference type="Pfam" id="PF00651">
    <property type="entry name" value="BTB"/>
    <property type="match status" value="1"/>
</dbReference>
<dbReference type="InterPro" id="IPR000210">
    <property type="entry name" value="BTB/POZ_dom"/>
</dbReference>
<proteinExistence type="predicted"/>
<dbReference type="Gene3D" id="3.30.710.10">
    <property type="entry name" value="Potassium Channel Kv1.1, Chain A"/>
    <property type="match status" value="1"/>
</dbReference>
<dbReference type="EMBL" id="HBUE01056576">
    <property type="protein sequence ID" value="CAG6466671.1"/>
    <property type="molecule type" value="Transcribed_RNA"/>
</dbReference>
<dbReference type="EMBL" id="HBUE01269927">
    <property type="protein sequence ID" value="CAG6563407.1"/>
    <property type="molecule type" value="Transcribed_RNA"/>
</dbReference>
<dbReference type="GO" id="GO:0005829">
    <property type="term" value="C:cytosol"/>
    <property type="evidence" value="ECO:0007669"/>
    <property type="project" value="TreeGrafter"/>
</dbReference>
<dbReference type="PANTHER" id="PTHR45774">
    <property type="entry name" value="BTB/POZ DOMAIN-CONTAINING"/>
    <property type="match status" value="1"/>
</dbReference>
<name>A0A8D8GJ27_CULPI</name>
<dbReference type="Gene3D" id="1.25.40.420">
    <property type="match status" value="1"/>
</dbReference>
<sequence length="383" mass="43858">MPFKYDIPLADRFGQLVNNESVADVFFEVGSSQRLMYGHRSILSVGSPVFNAQLNGDFVEARNNSRQHPIVVTDVEEDVFLQILRYIYSANATVNHRNAVELYYASQKYLLTDLRCICENFFNSSLCKENVVTVFNANRKHEFPIVNDCCLEIICDNPLRFLSGEKLTSLLEESLEIIVGSVKINCSEDHLLDAVSEWGKFHKTKSTYQLRHLILSQKQRSLKCKKLLSFDGYCTINNPDICLNIKTDRKIAIYGFGVYVGSPDLEGYEVEISVNAQVINQMLYRPFSSYLTKTEKQRHTSLTKSVIKDELYIQEIIFEKLTVSSEDQCLIVGFMKVNAFPTAPMFCLRQFKPYNLPKGVNLTVKDITCNYYSCVAYVLYNVL</sequence>
<evidence type="ECO:0000259" key="1">
    <source>
        <dbReference type="PROSITE" id="PS50097"/>
    </source>
</evidence>
<accession>A0A8D8GJ27</accession>
<dbReference type="EMBL" id="HBUE01164650">
    <property type="protein sequence ID" value="CAG6511962.1"/>
    <property type="molecule type" value="Transcribed_RNA"/>
</dbReference>
<organism evidence="2">
    <name type="scientific">Culex pipiens</name>
    <name type="common">House mosquito</name>
    <dbReference type="NCBI Taxonomy" id="7175"/>
    <lineage>
        <taxon>Eukaryota</taxon>
        <taxon>Metazoa</taxon>
        <taxon>Ecdysozoa</taxon>
        <taxon>Arthropoda</taxon>
        <taxon>Hexapoda</taxon>
        <taxon>Insecta</taxon>
        <taxon>Pterygota</taxon>
        <taxon>Neoptera</taxon>
        <taxon>Endopterygota</taxon>
        <taxon>Diptera</taxon>
        <taxon>Nematocera</taxon>
        <taxon>Culicoidea</taxon>
        <taxon>Culicidae</taxon>
        <taxon>Culicinae</taxon>
        <taxon>Culicini</taxon>
        <taxon>Culex</taxon>
        <taxon>Culex</taxon>
    </lineage>
</organism>
<reference evidence="2" key="1">
    <citation type="submission" date="2021-05" db="EMBL/GenBank/DDBJ databases">
        <authorList>
            <person name="Alioto T."/>
            <person name="Alioto T."/>
            <person name="Gomez Garrido J."/>
        </authorList>
    </citation>
    <scope>NUCLEOTIDE SEQUENCE</scope>
</reference>
<dbReference type="SUPFAM" id="SSF54695">
    <property type="entry name" value="POZ domain"/>
    <property type="match status" value="1"/>
</dbReference>
<dbReference type="AlphaFoldDB" id="A0A8D8GJ27"/>
<dbReference type="PANTHER" id="PTHR45774:SF9">
    <property type="entry name" value="LUTE, ISOFORM D"/>
    <property type="match status" value="1"/>
</dbReference>
<dbReference type="SMART" id="SM00225">
    <property type="entry name" value="BTB"/>
    <property type="match status" value="1"/>
</dbReference>
<dbReference type="PROSITE" id="PS50097">
    <property type="entry name" value="BTB"/>
    <property type="match status" value="1"/>
</dbReference>
<protein>
    <submittedName>
        <fullName evidence="2">BTB/POZ domain-containing protein 6</fullName>
    </submittedName>
</protein>
<dbReference type="InterPro" id="IPR011333">
    <property type="entry name" value="SKP1/BTB/POZ_sf"/>
</dbReference>
<evidence type="ECO:0000313" key="2">
    <source>
        <dbReference type="EMBL" id="CAG6511962.1"/>
    </source>
</evidence>
<feature type="domain" description="BTB" evidence="1">
    <location>
        <begin position="23"/>
        <end position="96"/>
    </location>
</feature>
<dbReference type="GO" id="GO:0022008">
    <property type="term" value="P:neurogenesis"/>
    <property type="evidence" value="ECO:0007669"/>
    <property type="project" value="TreeGrafter"/>
</dbReference>